<dbReference type="Gene3D" id="1.25.40.20">
    <property type="entry name" value="Ankyrin repeat-containing domain"/>
    <property type="match status" value="2"/>
</dbReference>
<proteinExistence type="predicted"/>
<dbReference type="EMBL" id="JBAMIC010000004">
    <property type="protein sequence ID" value="KAK7108467.1"/>
    <property type="molecule type" value="Genomic_DNA"/>
</dbReference>
<dbReference type="Proteomes" id="UP001374579">
    <property type="component" value="Unassembled WGS sequence"/>
</dbReference>
<organism evidence="2 3">
    <name type="scientific">Littorina saxatilis</name>
    <dbReference type="NCBI Taxonomy" id="31220"/>
    <lineage>
        <taxon>Eukaryota</taxon>
        <taxon>Metazoa</taxon>
        <taxon>Spiralia</taxon>
        <taxon>Lophotrochozoa</taxon>
        <taxon>Mollusca</taxon>
        <taxon>Gastropoda</taxon>
        <taxon>Caenogastropoda</taxon>
        <taxon>Littorinimorpha</taxon>
        <taxon>Littorinoidea</taxon>
        <taxon>Littorinidae</taxon>
        <taxon>Littorina</taxon>
    </lineage>
</organism>
<dbReference type="InterPro" id="IPR036770">
    <property type="entry name" value="Ankyrin_rpt-contain_sf"/>
</dbReference>
<dbReference type="InterPro" id="IPR001496">
    <property type="entry name" value="SOCS_box"/>
</dbReference>
<evidence type="ECO:0000259" key="1">
    <source>
        <dbReference type="PROSITE" id="PS50225"/>
    </source>
</evidence>
<sequence length="1691" mass="192891">MSGSGQREKFLQAVRDCQWQRVRQLVQQGSSLEQRDVAVSQAVTHSQWGLVSQLVQLGVSQQCRDLAVHKAARYCLWDTVDVLVAAGVSSVKRDFLLQLGLRQRKWALVSRLLSLGVGQEPRGLVVTAALEHGQWGLVLDALRLGVNQELRGVVVTTALEHGQWELVLDTIRLGVSQELRDRVLTKALENGQWELQLVLDALRLGVSQELRGVVVTIALEHGQWELVLDTIRLGVSQELRDRVLTKSLENGQWGLVLDALRLGVSQELRGVVVTTALEHRQWELVLDTIRLGVSQELRDRVLTKALENGQWELQLVLDALRLGVSQELRGVVVTTALEHGQWELVLDTIRLGVSQELRDRVLTKALENGQWGLVLDALRLGVSQELRGVVVTTALEHGQWELVLDTIRLGVSQELRDRVLTKALENGLWELQLVLDALRLGVSQELRGVVVTTALEHGQWELVLDTIRFGVSQELRDRVLTKALENEHWDLVLDALRLGVKQELVTKVFQEVVSQKRWEHVPSLVKLCGNNDHTDFVLRKAIMACQWNCVRELVKTGLTPAQQGLVCKEALEWAHFDCAVELLRQGCEPDCAERIVLEALRWRPCWNLVELLREGGSKTKVRDVILRTAMTHGCWTEYVMTLKETGATEKEMVELVTTAFHAMNVVVMLQLLSLFASARRVFKQVLLRTRFLAHAINTLHTRLVNDHPDLALHMLTAQEMWGSVVGMFRDARLSRKDKRYALRHAIRKSAWKAVKKMVRSPSMHHSERRYAFLQAARRGKWRLSIQMSTSSKNISLSDQVFALRLWLKHGLWNCLQEVQDKWVGHSGERTTFMKCILEESIIAEKREEFTDTVIEMDYGDTFCSFVFDKAIEHNKCYFIVEFCIQRKDANEFKAAVKLAIEKKNWGLLKNLIEETSDCVDDEWDPDDDFKLSLFFLCVRSILKEEDSWQIVVPALNGFCYLFETMDAVSWHPDDDFRDASTGCVIRTLAAWCLDRSYGNAGLVLSLISGYTGKVTDQLKDYIVTALHTINVGFVVRLFSVVSYARRVFKQVLLQTRFSDHNINILCKFLVDDHPDLALHMLTAQEMWGSVVGMFRDACLSRKDMRYALRHAVRKSAWKAVRKMVRSPSTHHSERRYAFLQAARRGKWRLSLQMSSSSKKISLSDKVFALRLWLKHGLWNCLQDVQDIWVGNSEERTTFMKCILEESIIAEKLEAFTDTVIEMDYEDTFCSFVLDKAIEHDKCNFIVEFCRLTRHTDDFEAAVQLAIEKKKWGLLKNLIEETLYCVEDEWEVEGEFKLFCLCVRSISKEEDSWQIVVPALNGLFNLFEGFVANSWDPDEDFRDSSTGCLVRNLAAWCLERSYGNVALVLSVISGYTENVTRVIDQLKDSIRRDVLMFCLVVALNLSDWESAGTCLQHLSFEEADTIFDEDFHDTELADLVETCRRRAQYKWVVYLGVYTEDWEQVRTALELCEDTSVVDMAIRKASSEGEWDIVQSQLARCSQDNSLLCTIFSRAVEAGQSDICADLISKINILQTSVSIQLLLFKAVTSSGDREEMLKLCIEFGLSTHMTTCTCTSAYGCSVCWDCPIKTALNNGQMPLVKLLYQAGACSNKQLFRCKENADLRNQLQGQGRQDIVEYLDHAATTPRILQDLCRLQVSHLIGCHPDRVERVMTLDMPWPAKDLINFKDVLS</sequence>
<keyword evidence="3" id="KW-1185">Reference proteome</keyword>
<name>A0AAN9GHB6_9CAEN</name>
<evidence type="ECO:0000313" key="2">
    <source>
        <dbReference type="EMBL" id="KAK7108467.1"/>
    </source>
</evidence>
<feature type="domain" description="SOCS box" evidence="1">
    <location>
        <begin position="1644"/>
        <end position="1690"/>
    </location>
</feature>
<dbReference type="PROSITE" id="PS50225">
    <property type="entry name" value="SOCS"/>
    <property type="match status" value="1"/>
</dbReference>
<evidence type="ECO:0000313" key="3">
    <source>
        <dbReference type="Proteomes" id="UP001374579"/>
    </source>
</evidence>
<protein>
    <recommendedName>
        <fullName evidence="1">SOCS box domain-containing protein</fullName>
    </recommendedName>
</protein>
<accession>A0AAN9GHB6</accession>
<gene>
    <name evidence="2" type="ORF">V1264_016203</name>
</gene>
<comment type="caution">
    <text evidence="2">The sequence shown here is derived from an EMBL/GenBank/DDBJ whole genome shotgun (WGS) entry which is preliminary data.</text>
</comment>
<dbReference type="SUPFAM" id="SSF48403">
    <property type="entry name" value="Ankyrin repeat"/>
    <property type="match status" value="1"/>
</dbReference>
<reference evidence="2 3" key="1">
    <citation type="submission" date="2024-02" db="EMBL/GenBank/DDBJ databases">
        <title>Chromosome-scale genome assembly of the rough periwinkle Littorina saxatilis.</title>
        <authorList>
            <person name="De Jode A."/>
            <person name="Faria R."/>
            <person name="Formenti G."/>
            <person name="Sims Y."/>
            <person name="Smith T.P."/>
            <person name="Tracey A."/>
            <person name="Wood J.M.D."/>
            <person name="Zagrodzka Z.B."/>
            <person name="Johannesson K."/>
            <person name="Butlin R.K."/>
            <person name="Leder E.H."/>
        </authorList>
    </citation>
    <scope>NUCLEOTIDE SEQUENCE [LARGE SCALE GENOMIC DNA]</scope>
    <source>
        <strain evidence="2">Snail1</strain>
        <tissue evidence="2">Muscle</tissue>
    </source>
</reference>